<dbReference type="GO" id="GO:0005524">
    <property type="term" value="F:ATP binding"/>
    <property type="evidence" value="ECO:0007669"/>
    <property type="project" value="UniProtKB-KW"/>
</dbReference>
<dbReference type="Gene3D" id="3.40.1190.20">
    <property type="match status" value="1"/>
</dbReference>
<dbReference type="OrthoDB" id="9801219at2"/>
<evidence type="ECO:0000259" key="7">
    <source>
        <dbReference type="Pfam" id="PF00294"/>
    </source>
</evidence>
<dbReference type="SUPFAM" id="SSF53613">
    <property type="entry name" value="Ribokinase-like"/>
    <property type="match status" value="1"/>
</dbReference>
<keyword evidence="5" id="KW-0067">ATP-binding</keyword>
<dbReference type="InterPro" id="IPR017583">
    <property type="entry name" value="Tagatose/fructose_Pkinase"/>
</dbReference>
<keyword evidence="4 8" id="KW-0418">Kinase</keyword>
<dbReference type="PIRSF" id="PIRSF000535">
    <property type="entry name" value="1PFK/6PFK/LacC"/>
    <property type="match status" value="1"/>
</dbReference>
<dbReference type="InterPro" id="IPR002173">
    <property type="entry name" value="Carboh/pur_kinase_PfkB_CS"/>
</dbReference>
<comment type="similarity">
    <text evidence="1 6">Belongs to the carbohydrate kinase PfkB family.</text>
</comment>
<dbReference type="InterPro" id="IPR011611">
    <property type="entry name" value="PfkB_dom"/>
</dbReference>
<evidence type="ECO:0000313" key="9">
    <source>
        <dbReference type="Proteomes" id="UP000288212"/>
    </source>
</evidence>
<gene>
    <name evidence="8" type="ORF">CWE06_02770</name>
</gene>
<dbReference type="CDD" id="cd01164">
    <property type="entry name" value="FruK_PfkB_like"/>
    <property type="match status" value="1"/>
</dbReference>
<protein>
    <recommendedName>
        <fullName evidence="6">Phosphofructokinase</fullName>
    </recommendedName>
</protein>
<keyword evidence="2 6" id="KW-0808">Transferase</keyword>
<name>A0A432VYQ0_9GAMM</name>
<organism evidence="8 9">
    <name type="scientific">Aliidiomarina haloalkalitolerans</name>
    <dbReference type="NCBI Taxonomy" id="859059"/>
    <lineage>
        <taxon>Bacteria</taxon>
        <taxon>Pseudomonadati</taxon>
        <taxon>Pseudomonadota</taxon>
        <taxon>Gammaproteobacteria</taxon>
        <taxon>Alteromonadales</taxon>
        <taxon>Idiomarinaceae</taxon>
        <taxon>Aliidiomarina</taxon>
    </lineage>
</organism>
<accession>A0A432VYQ0</accession>
<dbReference type="AlphaFoldDB" id="A0A432VYQ0"/>
<proteinExistence type="inferred from homology"/>
<evidence type="ECO:0000256" key="5">
    <source>
        <dbReference type="ARBA" id="ARBA00022840"/>
    </source>
</evidence>
<evidence type="ECO:0000256" key="1">
    <source>
        <dbReference type="ARBA" id="ARBA00010688"/>
    </source>
</evidence>
<dbReference type="PROSITE" id="PS00583">
    <property type="entry name" value="PFKB_KINASES_1"/>
    <property type="match status" value="1"/>
</dbReference>
<feature type="domain" description="Carbohydrate kinase PfkB" evidence="7">
    <location>
        <begin position="15"/>
        <end position="296"/>
    </location>
</feature>
<keyword evidence="9" id="KW-1185">Reference proteome</keyword>
<dbReference type="NCBIfam" id="TIGR03168">
    <property type="entry name" value="1-PFK"/>
    <property type="match status" value="1"/>
</dbReference>
<comment type="caution">
    <text evidence="8">The sequence shown here is derived from an EMBL/GenBank/DDBJ whole genome shotgun (WGS) entry which is preliminary data.</text>
</comment>
<dbReference type="PANTHER" id="PTHR46566">
    <property type="entry name" value="1-PHOSPHOFRUCTOKINASE-RELATED"/>
    <property type="match status" value="1"/>
</dbReference>
<keyword evidence="3" id="KW-0547">Nucleotide-binding</keyword>
<dbReference type="Proteomes" id="UP000288212">
    <property type="component" value="Unassembled WGS sequence"/>
</dbReference>
<evidence type="ECO:0000256" key="4">
    <source>
        <dbReference type="ARBA" id="ARBA00022777"/>
    </source>
</evidence>
<evidence type="ECO:0000256" key="3">
    <source>
        <dbReference type="ARBA" id="ARBA00022741"/>
    </source>
</evidence>
<dbReference type="GO" id="GO:0005829">
    <property type="term" value="C:cytosol"/>
    <property type="evidence" value="ECO:0007669"/>
    <property type="project" value="TreeGrafter"/>
</dbReference>
<evidence type="ECO:0000256" key="2">
    <source>
        <dbReference type="ARBA" id="ARBA00022679"/>
    </source>
</evidence>
<sequence length="317" mass="34138">MQAVPIVCVTMNPAVDLFAVTDTIYADSKSRCDKAQEEPGGGGINVARNIQRLGTNTLVVFPAGGLNGERLQQLLEREGCMFRSVPVASETRQNFAITERTSGAMHHFVFPGPDLSTDELAACRRAILEHQQPPDYLVLSGSIPASVPADFYGELTRSASALGTKVILDSSGRALHGALYQGAYLAKLNRYEFAELGYPTDAPIHELKRQMEEEVGKGTVDVLIVTLARGGALLCSKNGEHYYFMPPPSPIVSHVGAGDSFVSALVFQLQQGNSLREAFRYGVAAASTKVQTEGNQLTDFNKLAAVYAQTDTPQVEA</sequence>
<dbReference type="EMBL" id="PIPI01000001">
    <property type="protein sequence ID" value="RUO21788.1"/>
    <property type="molecule type" value="Genomic_DNA"/>
</dbReference>
<dbReference type="PANTHER" id="PTHR46566:SF2">
    <property type="entry name" value="ATP-DEPENDENT 6-PHOSPHOFRUCTOKINASE ISOZYME 2"/>
    <property type="match status" value="1"/>
</dbReference>
<evidence type="ECO:0000313" key="8">
    <source>
        <dbReference type="EMBL" id="RUO21788.1"/>
    </source>
</evidence>
<evidence type="ECO:0000256" key="6">
    <source>
        <dbReference type="PIRNR" id="PIRNR000535"/>
    </source>
</evidence>
<dbReference type="GO" id="GO:0003872">
    <property type="term" value="F:6-phosphofructokinase activity"/>
    <property type="evidence" value="ECO:0007669"/>
    <property type="project" value="TreeGrafter"/>
</dbReference>
<reference evidence="8 9" key="1">
    <citation type="journal article" date="2011" name="Front. Microbiol.">
        <title>Genomic signatures of strain selection and enhancement in Bacillus atrophaeus var. globigii, a historical biowarfare simulant.</title>
        <authorList>
            <person name="Gibbons H.S."/>
            <person name="Broomall S.M."/>
            <person name="McNew L.A."/>
            <person name="Daligault H."/>
            <person name="Chapman C."/>
            <person name="Bruce D."/>
            <person name="Karavis M."/>
            <person name="Krepps M."/>
            <person name="McGregor P.A."/>
            <person name="Hong C."/>
            <person name="Park K.H."/>
            <person name="Akmal A."/>
            <person name="Feldman A."/>
            <person name="Lin J.S."/>
            <person name="Chang W.E."/>
            <person name="Higgs B.W."/>
            <person name="Demirev P."/>
            <person name="Lindquist J."/>
            <person name="Liem A."/>
            <person name="Fochler E."/>
            <person name="Read T.D."/>
            <person name="Tapia R."/>
            <person name="Johnson S."/>
            <person name="Bishop-Lilly K.A."/>
            <person name="Detter C."/>
            <person name="Han C."/>
            <person name="Sozhamannan S."/>
            <person name="Rosenzweig C.N."/>
            <person name="Skowronski E.W."/>
        </authorList>
    </citation>
    <scope>NUCLEOTIDE SEQUENCE [LARGE SCALE GENOMIC DNA]</scope>
    <source>
        <strain evidence="8 9">AK5</strain>
    </source>
</reference>
<dbReference type="Pfam" id="PF00294">
    <property type="entry name" value="PfkB"/>
    <property type="match status" value="1"/>
</dbReference>
<dbReference type="InterPro" id="IPR029056">
    <property type="entry name" value="Ribokinase-like"/>
</dbReference>